<evidence type="ECO:0000313" key="1">
    <source>
        <dbReference type="EMBL" id="CAI2193939.1"/>
    </source>
</evidence>
<accession>A0A9W4X8F0</accession>
<dbReference type="OrthoDB" id="2378066at2759"/>
<organism evidence="1 2">
    <name type="scientific">Funneliformis geosporum</name>
    <dbReference type="NCBI Taxonomy" id="1117311"/>
    <lineage>
        <taxon>Eukaryota</taxon>
        <taxon>Fungi</taxon>
        <taxon>Fungi incertae sedis</taxon>
        <taxon>Mucoromycota</taxon>
        <taxon>Glomeromycotina</taxon>
        <taxon>Glomeromycetes</taxon>
        <taxon>Glomerales</taxon>
        <taxon>Glomeraceae</taxon>
        <taxon>Funneliformis</taxon>
    </lineage>
</organism>
<name>A0A9W4X8F0_9GLOM</name>
<dbReference type="Proteomes" id="UP001153678">
    <property type="component" value="Unassembled WGS sequence"/>
</dbReference>
<sequence length="55" mass="6531">RICENICYQQEGYHIHWKRRFCIPCGECDTSMTSSNGMCVKHAGKYYSKANYYKK</sequence>
<dbReference type="AlphaFoldDB" id="A0A9W4X8F0"/>
<proteinExistence type="predicted"/>
<reference evidence="1" key="1">
    <citation type="submission" date="2022-08" db="EMBL/GenBank/DDBJ databases">
        <authorList>
            <person name="Kallberg Y."/>
            <person name="Tangrot J."/>
            <person name="Rosling A."/>
        </authorList>
    </citation>
    <scope>NUCLEOTIDE SEQUENCE</scope>
    <source>
        <strain evidence="1">Wild A</strain>
    </source>
</reference>
<evidence type="ECO:0000313" key="2">
    <source>
        <dbReference type="Proteomes" id="UP001153678"/>
    </source>
</evidence>
<keyword evidence="2" id="KW-1185">Reference proteome</keyword>
<protein>
    <submittedName>
        <fullName evidence="1">15015_t:CDS:1</fullName>
    </submittedName>
</protein>
<comment type="caution">
    <text evidence="1">The sequence shown here is derived from an EMBL/GenBank/DDBJ whole genome shotgun (WGS) entry which is preliminary data.</text>
</comment>
<gene>
    <name evidence="1" type="ORF">FWILDA_LOCUS16327</name>
</gene>
<dbReference type="EMBL" id="CAMKVN010010222">
    <property type="protein sequence ID" value="CAI2193939.1"/>
    <property type="molecule type" value="Genomic_DNA"/>
</dbReference>
<feature type="non-terminal residue" evidence="1">
    <location>
        <position position="1"/>
    </location>
</feature>